<dbReference type="AlphaFoldDB" id="A0A5B8LHD8"/>
<name>A0A5B8LHD8_9SPHN</name>
<keyword evidence="3" id="KW-1185">Reference proteome</keyword>
<protein>
    <submittedName>
        <fullName evidence="2">Uncharacterized protein</fullName>
    </submittedName>
</protein>
<evidence type="ECO:0000256" key="1">
    <source>
        <dbReference type="SAM" id="MobiDB-lite"/>
    </source>
</evidence>
<feature type="compositionally biased region" description="Low complexity" evidence="1">
    <location>
        <begin position="548"/>
        <end position="557"/>
    </location>
</feature>
<dbReference type="OrthoDB" id="9815229at2"/>
<dbReference type="Proteomes" id="UP000315673">
    <property type="component" value="Chromosome"/>
</dbReference>
<gene>
    <name evidence="2" type="ORF">FPZ24_08130</name>
</gene>
<feature type="compositionally biased region" description="Polar residues" evidence="1">
    <location>
        <begin position="304"/>
        <end position="316"/>
    </location>
</feature>
<feature type="region of interest" description="Disordered" evidence="1">
    <location>
        <begin position="297"/>
        <end position="319"/>
    </location>
</feature>
<feature type="region of interest" description="Disordered" evidence="1">
    <location>
        <begin position="544"/>
        <end position="567"/>
    </location>
</feature>
<sequence>MSWEDLLPRPGQGSGVPEAVLGGMQARSAIDQNNAQTQLIGAQVQKLNDQQTQERQYQYDVAQYLKNPTPEATLAMFSKYPEQANALSKGYAVKDEAARNSDIGYFGSLYSALDKGNTPIALSTLRQRRDADQRAGLDTTLDDDWIAALEGGDTTASATIKGAVLANLAAAAGRDKFAQNFGAVGGSRELKSANAGDWVYDQQGNVVFKVPQADQYKSVGQGDTLVKIPGEGGAPTGGAGQYVGGWTPRARNGGDNADNVVDNKISGMATALGVGPDESLAGKSPLDIAKALTLSEGGPGSLADRNNNPGNLTDPKTGQFRKFPTKEAGLAAAAAQVARNLKRGQTTIRSMVEGLPVGGSSQSGGATVVATGQPKAKDAPNGYQWSADGAKLEPIPGGPADKGAATAALKPWPSKQLEARVTNDASIQNIDNAMRLLDPKNNSPEAKAARAAVGPFTGALGDQFTHWNDPGGDNFRALVGQIGGVIIKDISGAAVSATEDARLAKWVPKVNDPPATIAAKLRNLRREIEQRNLVMDRVARDQGYRPFGGSAPAAPASGGWGKATRVK</sequence>
<evidence type="ECO:0000313" key="3">
    <source>
        <dbReference type="Proteomes" id="UP000315673"/>
    </source>
</evidence>
<organism evidence="2 3">
    <name type="scientific">Sphingomonas panacisoli</name>
    <dbReference type="NCBI Taxonomy" id="1813879"/>
    <lineage>
        <taxon>Bacteria</taxon>
        <taxon>Pseudomonadati</taxon>
        <taxon>Pseudomonadota</taxon>
        <taxon>Alphaproteobacteria</taxon>
        <taxon>Sphingomonadales</taxon>
        <taxon>Sphingomonadaceae</taxon>
        <taxon>Sphingomonas</taxon>
    </lineage>
</organism>
<reference evidence="2 3" key="1">
    <citation type="submission" date="2019-07" db="EMBL/GenBank/DDBJ databases">
        <title>Full genome sequence of Sphingomonas sp. 4R-6-7(HKS19).</title>
        <authorList>
            <person name="Im W.-T."/>
        </authorList>
    </citation>
    <scope>NUCLEOTIDE SEQUENCE [LARGE SCALE GENOMIC DNA]</scope>
    <source>
        <strain evidence="2 3">HKS19</strain>
    </source>
</reference>
<dbReference type="EMBL" id="CP042306">
    <property type="protein sequence ID" value="QDZ07451.1"/>
    <property type="molecule type" value="Genomic_DNA"/>
</dbReference>
<accession>A0A5B8LHD8</accession>
<dbReference type="KEGG" id="spai:FPZ24_08130"/>
<proteinExistence type="predicted"/>
<evidence type="ECO:0000313" key="2">
    <source>
        <dbReference type="EMBL" id="QDZ07451.1"/>
    </source>
</evidence>
<dbReference type="RefSeq" id="WP_146570910.1">
    <property type="nucleotide sequence ID" value="NZ_CP042306.1"/>
</dbReference>